<evidence type="ECO:0000256" key="4">
    <source>
        <dbReference type="ARBA" id="ARBA00023136"/>
    </source>
</evidence>
<evidence type="ECO:0000313" key="7">
    <source>
        <dbReference type="EMBL" id="SDF18054.1"/>
    </source>
</evidence>
<evidence type="ECO:0000256" key="3">
    <source>
        <dbReference type="ARBA" id="ARBA00022989"/>
    </source>
</evidence>
<dbReference type="GO" id="GO:0016020">
    <property type="term" value="C:membrane"/>
    <property type="evidence" value="ECO:0007669"/>
    <property type="project" value="UniProtKB-SubCell"/>
</dbReference>
<protein>
    <recommendedName>
        <fullName evidence="6">TMEM205-like domain-containing protein</fullName>
    </recommendedName>
</protein>
<keyword evidence="3 5" id="KW-1133">Transmembrane helix</keyword>
<evidence type="ECO:0000259" key="6">
    <source>
        <dbReference type="Pfam" id="PF13664"/>
    </source>
</evidence>
<evidence type="ECO:0000256" key="2">
    <source>
        <dbReference type="ARBA" id="ARBA00022692"/>
    </source>
</evidence>
<gene>
    <name evidence="7" type="ORF">SAMN05444167_1634</name>
</gene>
<comment type="subcellular location">
    <subcellularLocation>
        <location evidence="1">Membrane</location>
    </subcellularLocation>
</comment>
<name>A0A1G7IZR8_9BACT</name>
<dbReference type="RefSeq" id="WP_083344692.1">
    <property type="nucleotide sequence ID" value="NZ_LT629690.1"/>
</dbReference>
<dbReference type="InterPro" id="IPR025423">
    <property type="entry name" value="TMEM205-like"/>
</dbReference>
<feature type="transmembrane region" description="Helical" evidence="5">
    <location>
        <begin position="82"/>
        <end position="99"/>
    </location>
</feature>
<feature type="transmembrane region" description="Helical" evidence="5">
    <location>
        <begin position="49"/>
        <end position="70"/>
    </location>
</feature>
<sequence>MIIAARIFRLLALAVWLGGIVYFGAVVAPGAAAIFGTTERFADFIGRSILMLHMIGIYCGIVMLVALRFLNNRAFKPLWQGILILLMLVLTFVSNRAIVLPMEHDRALAGGNISILLPDSPLRKDFDARHQWSTRVESTVLFLGIGLAVLIGCEAGLRERITTAPPKRVFDLDDEE</sequence>
<organism evidence="7 8">
    <name type="scientific">Terriglobus roseus</name>
    <dbReference type="NCBI Taxonomy" id="392734"/>
    <lineage>
        <taxon>Bacteria</taxon>
        <taxon>Pseudomonadati</taxon>
        <taxon>Acidobacteriota</taxon>
        <taxon>Terriglobia</taxon>
        <taxon>Terriglobales</taxon>
        <taxon>Acidobacteriaceae</taxon>
        <taxon>Terriglobus</taxon>
    </lineage>
</organism>
<dbReference type="OrthoDB" id="121934at2"/>
<dbReference type="AlphaFoldDB" id="A0A1G7IZR8"/>
<keyword evidence="8" id="KW-1185">Reference proteome</keyword>
<feature type="transmembrane region" description="Helical" evidence="5">
    <location>
        <begin position="139"/>
        <end position="157"/>
    </location>
</feature>
<dbReference type="Pfam" id="PF13664">
    <property type="entry name" value="DUF4149"/>
    <property type="match status" value="1"/>
</dbReference>
<evidence type="ECO:0000313" key="8">
    <source>
        <dbReference type="Proteomes" id="UP000182427"/>
    </source>
</evidence>
<dbReference type="Proteomes" id="UP000182427">
    <property type="component" value="Chromosome I"/>
</dbReference>
<evidence type="ECO:0000256" key="5">
    <source>
        <dbReference type="SAM" id="Phobius"/>
    </source>
</evidence>
<evidence type="ECO:0000256" key="1">
    <source>
        <dbReference type="ARBA" id="ARBA00004370"/>
    </source>
</evidence>
<proteinExistence type="predicted"/>
<reference evidence="7 8" key="1">
    <citation type="submission" date="2016-10" db="EMBL/GenBank/DDBJ databases">
        <authorList>
            <person name="de Groot N.N."/>
        </authorList>
    </citation>
    <scope>NUCLEOTIDE SEQUENCE [LARGE SCALE GENOMIC DNA]</scope>
    <source>
        <strain evidence="7 8">GAS232</strain>
    </source>
</reference>
<keyword evidence="2 5" id="KW-0812">Transmembrane</keyword>
<dbReference type="EMBL" id="LT629690">
    <property type="protein sequence ID" value="SDF18054.1"/>
    <property type="molecule type" value="Genomic_DNA"/>
</dbReference>
<keyword evidence="4 5" id="KW-0472">Membrane</keyword>
<accession>A0A1G7IZR8</accession>
<feature type="domain" description="TMEM205-like" evidence="6">
    <location>
        <begin position="11"/>
        <end position="98"/>
    </location>
</feature>